<sequence>EAAKELEEENATVVADPFLKQVATEDSGPAKWKMVYEIDFSGNAVGEEPEDLFILDGSFSVQQEGGNKVLSLPGTPVGDFGFLFGPRVKGKPVELRCRIFSTRKGRRMPTFAAGLGGVNGYRLRLNAAARNLPLIRGDETLVAVSYVWASVKWTNLTFRAESKGDEGAIVSAKVWSEGDEPAVWSISHEDNDPFAGGKCSLWGLPYASTEILFDDLKVLALESAE</sequence>
<proteinExistence type="predicted"/>
<feature type="non-terminal residue" evidence="1">
    <location>
        <position position="1"/>
    </location>
</feature>
<gene>
    <name evidence="1" type="ORF">METZ01_LOCUS468153</name>
</gene>
<dbReference type="AlphaFoldDB" id="A0A383B6B6"/>
<dbReference type="EMBL" id="UINC01197689">
    <property type="protein sequence ID" value="SVE15299.1"/>
    <property type="molecule type" value="Genomic_DNA"/>
</dbReference>
<accession>A0A383B6B6</accession>
<protein>
    <submittedName>
        <fullName evidence="1">Uncharacterized protein</fullName>
    </submittedName>
</protein>
<name>A0A383B6B6_9ZZZZ</name>
<organism evidence="1">
    <name type="scientific">marine metagenome</name>
    <dbReference type="NCBI Taxonomy" id="408172"/>
    <lineage>
        <taxon>unclassified sequences</taxon>
        <taxon>metagenomes</taxon>
        <taxon>ecological metagenomes</taxon>
    </lineage>
</organism>
<reference evidence="1" key="1">
    <citation type="submission" date="2018-05" db="EMBL/GenBank/DDBJ databases">
        <authorList>
            <person name="Lanie J.A."/>
            <person name="Ng W.-L."/>
            <person name="Kazmierczak K.M."/>
            <person name="Andrzejewski T.M."/>
            <person name="Davidsen T.M."/>
            <person name="Wayne K.J."/>
            <person name="Tettelin H."/>
            <person name="Glass J.I."/>
            <person name="Rusch D."/>
            <person name="Podicherti R."/>
            <person name="Tsui H.-C.T."/>
            <person name="Winkler M.E."/>
        </authorList>
    </citation>
    <scope>NUCLEOTIDE SEQUENCE</scope>
</reference>
<evidence type="ECO:0000313" key="1">
    <source>
        <dbReference type="EMBL" id="SVE15299.1"/>
    </source>
</evidence>